<dbReference type="EMBL" id="PVBQ01000007">
    <property type="protein sequence ID" value="PRD47318.1"/>
    <property type="molecule type" value="Genomic_DNA"/>
</dbReference>
<dbReference type="AlphaFoldDB" id="A0A2S9J3F2"/>
<accession>A0A2S9J3F2</accession>
<comment type="caution">
    <text evidence="1">The sequence shown here is derived from an EMBL/GenBank/DDBJ whole genome shotgun (WGS) entry which is preliminary data.</text>
</comment>
<sequence length="258" mass="29206">MKTSHTLFALTVLLATLSAVFFGSMGNVKMTHENQPINTLSKLWMKQYDLKVTHELSQPARYLKVIGNGTASRTYIHIQKTEHPSLFSMTPQNFTHEIKNDTLFIYTTNNYNTINIRQQTPIEQIILRQENAFIMGINQDRLSIDVQESSSLNLGDNWYNREKLDSISHLNLLAADRSNVRLSKLEIKKATVKLENAVLNYDASVEADSLMVSLKERSTVSSKNQGVINQVNNLIVSGDKQYFAKEFAGKNVDVVILP</sequence>
<keyword evidence="2" id="KW-1185">Reference proteome</keyword>
<dbReference type="Proteomes" id="UP000239711">
    <property type="component" value="Unassembled WGS sequence"/>
</dbReference>
<dbReference type="RefSeq" id="WP_105717032.1">
    <property type="nucleotide sequence ID" value="NZ_PVBQ01000007.1"/>
</dbReference>
<name>A0A2S9J3F2_9SPHI</name>
<evidence type="ECO:0000313" key="1">
    <source>
        <dbReference type="EMBL" id="PRD47318.1"/>
    </source>
</evidence>
<evidence type="ECO:0000313" key="2">
    <source>
        <dbReference type="Proteomes" id="UP000239711"/>
    </source>
</evidence>
<reference evidence="1 2" key="1">
    <citation type="submission" date="2018-02" db="EMBL/GenBank/DDBJ databases">
        <title>The draft genome of Sphingobacterium sp. 5JN-11.</title>
        <authorList>
            <person name="Liu L."/>
            <person name="Li L."/>
            <person name="Liang L."/>
            <person name="Zhang X."/>
            <person name="Wang T."/>
        </authorList>
    </citation>
    <scope>NUCLEOTIDE SEQUENCE [LARGE SCALE GENOMIC DNA]</scope>
    <source>
        <strain evidence="1 2">5JN-11</strain>
    </source>
</reference>
<dbReference type="OrthoDB" id="710627at2"/>
<gene>
    <name evidence="1" type="ORF">C5745_10875</name>
</gene>
<proteinExistence type="predicted"/>
<organism evidence="1 2">
    <name type="scientific">Sphingobacterium haloxyli</name>
    <dbReference type="NCBI Taxonomy" id="2100533"/>
    <lineage>
        <taxon>Bacteria</taxon>
        <taxon>Pseudomonadati</taxon>
        <taxon>Bacteroidota</taxon>
        <taxon>Sphingobacteriia</taxon>
        <taxon>Sphingobacteriales</taxon>
        <taxon>Sphingobacteriaceae</taxon>
        <taxon>Sphingobacterium</taxon>
    </lineage>
</organism>
<protein>
    <submittedName>
        <fullName evidence="1">Uncharacterized protein</fullName>
    </submittedName>
</protein>